<dbReference type="AlphaFoldDB" id="A0A9W7EVA0"/>
<accession>A0A9W7EVA0</accession>
<comment type="caution">
    <text evidence="1">The sequence shown here is derived from an EMBL/GenBank/DDBJ whole genome shotgun (WGS) entry which is preliminary data.</text>
</comment>
<keyword evidence="2" id="KW-1185">Reference proteome</keyword>
<sequence length="70" mass="8415">MNKEYRNTFFSFETGGQMKRRLFLEGNDVMKAEIFASNKKYRKPIDDKVATWVNAGWATWEEEKPEWFTD</sequence>
<dbReference type="Proteomes" id="UP001165160">
    <property type="component" value="Unassembled WGS sequence"/>
</dbReference>
<gene>
    <name evidence="1" type="ORF">TrVE_jg9661</name>
</gene>
<name>A0A9W7EVA0_9STRA</name>
<reference evidence="2" key="1">
    <citation type="journal article" date="2023" name="Commun. Biol.">
        <title>Genome analysis of Parmales, the sister group of diatoms, reveals the evolutionary specialization of diatoms from phago-mixotrophs to photoautotrophs.</title>
        <authorList>
            <person name="Ban H."/>
            <person name="Sato S."/>
            <person name="Yoshikawa S."/>
            <person name="Yamada K."/>
            <person name="Nakamura Y."/>
            <person name="Ichinomiya M."/>
            <person name="Sato N."/>
            <person name="Blanc-Mathieu R."/>
            <person name="Endo H."/>
            <person name="Kuwata A."/>
            <person name="Ogata H."/>
        </authorList>
    </citation>
    <scope>NUCLEOTIDE SEQUENCE [LARGE SCALE GENOMIC DNA]</scope>
    <source>
        <strain evidence="2">NIES 3699</strain>
    </source>
</reference>
<proteinExistence type="predicted"/>
<organism evidence="1 2">
    <name type="scientific">Triparma verrucosa</name>
    <dbReference type="NCBI Taxonomy" id="1606542"/>
    <lineage>
        <taxon>Eukaryota</taxon>
        <taxon>Sar</taxon>
        <taxon>Stramenopiles</taxon>
        <taxon>Ochrophyta</taxon>
        <taxon>Bolidophyceae</taxon>
        <taxon>Parmales</taxon>
        <taxon>Triparmaceae</taxon>
        <taxon>Triparma</taxon>
    </lineage>
</organism>
<protein>
    <submittedName>
        <fullName evidence="1">Uncharacterized protein</fullName>
    </submittedName>
</protein>
<feature type="non-terminal residue" evidence="1">
    <location>
        <position position="1"/>
    </location>
</feature>
<evidence type="ECO:0000313" key="2">
    <source>
        <dbReference type="Proteomes" id="UP001165160"/>
    </source>
</evidence>
<dbReference type="EMBL" id="BRXX01000113">
    <property type="protein sequence ID" value="GMH91138.1"/>
    <property type="molecule type" value="Genomic_DNA"/>
</dbReference>
<evidence type="ECO:0000313" key="1">
    <source>
        <dbReference type="EMBL" id="GMH91138.1"/>
    </source>
</evidence>